<proteinExistence type="predicted"/>
<keyword evidence="2" id="KW-0812">Transmembrane</keyword>
<reference evidence="4" key="1">
    <citation type="journal article" date="2019" name="Int. J. Syst. Evol. Microbiol.">
        <title>The Global Catalogue of Microorganisms (GCM) 10K type strain sequencing project: providing services to taxonomists for standard genome sequencing and annotation.</title>
        <authorList>
            <consortium name="The Broad Institute Genomics Platform"/>
            <consortium name="The Broad Institute Genome Sequencing Center for Infectious Disease"/>
            <person name="Wu L."/>
            <person name="Ma J."/>
        </authorList>
    </citation>
    <scope>NUCLEOTIDE SEQUENCE [LARGE SCALE GENOMIC DNA]</scope>
    <source>
        <strain evidence="4">JCM 3115</strain>
    </source>
</reference>
<protein>
    <recommendedName>
        <fullName evidence="5">Serine/threonine protein kinase</fullName>
    </recommendedName>
</protein>
<dbReference type="EMBL" id="BMQJ01000013">
    <property type="protein sequence ID" value="GGQ13231.1"/>
    <property type="molecule type" value="Genomic_DNA"/>
</dbReference>
<keyword evidence="4" id="KW-1185">Reference proteome</keyword>
<organism evidence="3 4">
    <name type="scientific">Streptosporangium pseudovulgare</name>
    <dbReference type="NCBI Taxonomy" id="35765"/>
    <lineage>
        <taxon>Bacteria</taxon>
        <taxon>Bacillati</taxon>
        <taxon>Actinomycetota</taxon>
        <taxon>Actinomycetes</taxon>
        <taxon>Streptosporangiales</taxon>
        <taxon>Streptosporangiaceae</taxon>
        <taxon>Streptosporangium</taxon>
    </lineage>
</organism>
<evidence type="ECO:0000313" key="4">
    <source>
        <dbReference type="Proteomes" id="UP000611554"/>
    </source>
</evidence>
<evidence type="ECO:0000256" key="2">
    <source>
        <dbReference type="SAM" id="Phobius"/>
    </source>
</evidence>
<comment type="caution">
    <text evidence="3">The sequence shown here is derived from an EMBL/GenBank/DDBJ whole genome shotgun (WGS) entry which is preliminary data.</text>
</comment>
<keyword evidence="2" id="KW-0472">Membrane</keyword>
<evidence type="ECO:0000256" key="1">
    <source>
        <dbReference type="SAM" id="MobiDB-lite"/>
    </source>
</evidence>
<accession>A0ABQ2R6W5</accession>
<name>A0ABQ2R6W5_9ACTN</name>
<evidence type="ECO:0008006" key="5">
    <source>
        <dbReference type="Google" id="ProtNLM"/>
    </source>
</evidence>
<gene>
    <name evidence="3" type="ORF">GCM10010140_49150</name>
</gene>
<feature type="transmembrane region" description="Helical" evidence="2">
    <location>
        <begin position="197"/>
        <end position="219"/>
    </location>
</feature>
<keyword evidence="2" id="KW-1133">Transmembrane helix</keyword>
<feature type="compositionally biased region" description="Low complexity" evidence="1">
    <location>
        <begin position="261"/>
        <end position="271"/>
    </location>
</feature>
<feature type="compositionally biased region" description="Pro residues" evidence="1">
    <location>
        <begin position="239"/>
        <end position="260"/>
    </location>
</feature>
<sequence length="282" mass="29361">MSVSGARVRLGAVARAGRVRRRACAFMAVVASPLQYGDPPHLGPFVLRARLWAGPAGLVYLGQAPDGRAVSVAVLTRGAALDPAARDRFVAAIREAASGRSVVRGWVARATRGRTALAADAPPVLGMNGGSAPWVATPYEPSRAGAERFLEPVLVRGMLIGERHGPDFAPYWVSDRVPALPGPPKPAPPPTEPRRSVVVAGVVLTVLLVMTAVMAWLLLRAEGEAQTPRRPLPATVFVPTPPPVPGTPDPNRPTVSPSPSPSQSGTGTPGPREGDEDDGAPI</sequence>
<feature type="region of interest" description="Disordered" evidence="1">
    <location>
        <begin position="230"/>
        <end position="282"/>
    </location>
</feature>
<evidence type="ECO:0000313" key="3">
    <source>
        <dbReference type="EMBL" id="GGQ13231.1"/>
    </source>
</evidence>
<dbReference type="Proteomes" id="UP000611554">
    <property type="component" value="Unassembled WGS sequence"/>
</dbReference>